<dbReference type="InterPro" id="IPR019861">
    <property type="entry name" value="PorP/SprF_Bacteroidetes"/>
</dbReference>
<dbReference type="OrthoDB" id="1186563at2"/>
<evidence type="ECO:0000313" key="1">
    <source>
        <dbReference type="EMBL" id="ALO17162.1"/>
    </source>
</evidence>
<name>A0A0S2I4K6_9BACT</name>
<dbReference type="Proteomes" id="UP000064893">
    <property type="component" value="Chromosome"/>
</dbReference>
<dbReference type="NCBIfam" id="TIGR03519">
    <property type="entry name" value="T9SS_PorP_fam"/>
    <property type="match status" value="1"/>
</dbReference>
<sequence length="317" mass="35473">MGKKSLNGLCLVFILLFGLKSSAQDVLFSQFYKNPIYLNPALTALQKCGRAYINYRNTSIGPLDQTFYAVAFDIPFIETNSGLGGMIQWHEDGLKRVGTFGFQFSRKVSITPDLFITMGMEAGGIYRTWNKSDIRLPSDVTNGTSNSGLTPPSTLIYDLAAGAGVSYKHHYAGFAVRHITESQAKAIRVNSPVYRKYIAHYAARIPYRLPGARYGFIAPQFIFEQQNGNNHLTSGVYAVYEKVGAGMWLRNHFPLKTSFLIFMATIKHNNLEFSYSYDFPLNGAGIVSGGHEIAVIYYLSTFKKKHDKLNQKNCLSF</sequence>
<dbReference type="Pfam" id="PF11751">
    <property type="entry name" value="PorP_SprF"/>
    <property type="match status" value="1"/>
</dbReference>
<evidence type="ECO:0000313" key="2">
    <source>
        <dbReference type="Proteomes" id="UP000064893"/>
    </source>
</evidence>
<dbReference type="EMBL" id="CP013118">
    <property type="protein sequence ID" value="ALO17162.1"/>
    <property type="molecule type" value="Genomic_DNA"/>
</dbReference>
<proteinExistence type="predicted"/>
<dbReference type="AlphaFoldDB" id="A0A0S2I4K6"/>
<organism evidence="1 2">
    <name type="scientific">Salinivirga cyanobacteriivorans</name>
    <dbReference type="NCBI Taxonomy" id="1307839"/>
    <lineage>
        <taxon>Bacteria</taxon>
        <taxon>Pseudomonadati</taxon>
        <taxon>Bacteroidota</taxon>
        <taxon>Bacteroidia</taxon>
        <taxon>Bacteroidales</taxon>
        <taxon>Salinivirgaceae</taxon>
        <taxon>Salinivirga</taxon>
    </lineage>
</organism>
<protein>
    <submittedName>
        <fullName evidence="1">Bacteroidetes-specific putative membrane protein</fullName>
    </submittedName>
</protein>
<gene>
    <name evidence="1" type="ORF">L21SP5_03554</name>
</gene>
<accession>A0A0S2I4K6</accession>
<keyword evidence="2" id="KW-1185">Reference proteome</keyword>
<dbReference type="STRING" id="1307839.L21SP5_03554"/>
<dbReference type="RefSeq" id="WP_057954479.1">
    <property type="nucleotide sequence ID" value="NZ_CP013118.1"/>
</dbReference>
<reference evidence="1 2" key="1">
    <citation type="submission" date="2015-11" db="EMBL/GenBank/DDBJ databases">
        <title>Description and complete genome sequence of a novel strain predominating in hypersaline microbial mats and representing a new family of the Bacteriodetes phylum.</title>
        <authorList>
            <person name="Spring S."/>
            <person name="Bunk B."/>
            <person name="Sproer C."/>
            <person name="Klenk H.-P."/>
        </authorList>
    </citation>
    <scope>NUCLEOTIDE SEQUENCE [LARGE SCALE GENOMIC DNA]</scope>
    <source>
        <strain evidence="1 2">L21-Spi-D4</strain>
    </source>
</reference>
<dbReference type="KEGG" id="blq:L21SP5_03554"/>